<keyword evidence="4" id="KW-1185">Reference proteome</keyword>
<dbReference type="AlphaFoldDB" id="A0AAP6JGC5"/>
<reference evidence="3 4" key="1">
    <citation type="submission" date="2023-12" db="EMBL/GenBank/DDBJ databases">
        <title>Whole-genome sequencing of halo(alkali)philic microorganisms from hypersaline lakes.</title>
        <authorList>
            <person name="Sorokin D.Y."/>
            <person name="Merkel A.Y."/>
            <person name="Messina E."/>
            <person name="Yakimov M."/>
        </authorList>
    </citation>
    <scope>NUCLEOTIDE SEQUENCE [LARGE SCALE GENOMIC DNA]</scope>
    <source>
        <strain evidence="3 4">AB-CW1</strain>
    </source>
</reference>
<dbReference type="InterPro" id="IPR001509">
    <property type="entry name" value="Epimerase_deHydtase"/>
</dbReference>
<dbReference type="PANTHER" id="PTHR48079">
    <property type="entry name" value="PROTEIN YEEZ"/>
    <property type="match status" value="1"/>
</dbReference>
<protein>
    <submittedName>
        <fullName evidence="3">NAD-dependent epimerase/dehydratase family protein</fullName>
    </submittedName>
</protein>
<dbReference type="Proteomes" id="UP001302316">
    <property type="component" value="Unassembled WGS sequence"/>
</dbReference>
<evidence type="ECO:0000313" key="4">
    <source>
        <dbReference type="Proteomes" id="UP001302316"/>
    </source>
</evidence>
<dbReference type="InterPro" id="IPR036291">
    <property type="entry name" value="NAD(P)-bd_dom_sf"/>
</dbReference>
<comment type="caution">
    <text evidence="3">The sequence shown here is derived from an EMBL/GenBank/DDBJ whole genome shotgun (WGS) entry which is preliminary data.</text>
</comment>
<evidence type="ECO:0000313" key="3">
    <source>
        <dbReference type="EMBL" id="MEA5446538.1"/>
    </source>
</evidence>
<dbReference type="GO" id="GO:0005737">
    <property type="term" value="C:cytoplasm"/>
    <property type="evidence" value="ECO:0007669"/>
    <property type="project" value="TreeGrafter"/>
</dbReference>
<sequence length="316" mass="33884">MTTWLVTGASGFVGSFVCRALLEQGIAVRAPVRAPGVSVPGGVVSVLSGDLTRFEDWQYLLDGVDVVVNLAGQAHDRGPRRSRAARLEAINARFPATLARRAAEAGVRRIVHLSSIKAMTGAERAKRLQEADEPHPDDDYGRSKLAGEQQLRQAALGSGIEWCIIRPTVIYGENPPGYIGLMLRAMARGLPMPLGAIRNQRSLLDARALADLIHLTGTHPDAANHLFLAADAEPLPTPDMVRALASGLGRPARCWPLPTGLLRAGLMLSGRGGWWPRLAGDLSVDVSRARGLGWSPSRDSRVGLERVARAWGQASD</sequence>
<evidence type="ECO:0000259" key="2">
    <source>
        <dbReference type="Pfam" id="PF01370"/>
    </source>
</evidence>
<proteinExistence type="predicted"/>
<name>A0AAP6JGC5_9GAMM</name>
<accession>A0AAP6JGC5</accession>
<organism evidence="3 4">
    <name type="scientific">Natronospira elongata</name>
    <dbReference type="NCBI Taxonomy" id="3110268"/>
    <lineage>
        <taxon>Bacteria</taxon>
        <taxon>Pseudomonadati</taxon>
        <taxon>Pseudomonadota</taxon>
        <taxon>Gammaproteobacteria</taxon>
        <taxon>Natronospirales</taxon>
        <taxon>Natronospiraceae</taxon>
        <taxon>Natronospira</taxon>
    </lineage>
</organism>
<gene>
    <name evidence="3" type="ORF">VCB98_11985</name>
</gene>
<feature type="compositionally biased region" description="Basic and acidic residues" evidence="1">
    <location>
        <begin position="124"/>
        <end position="142"/>
    </location>
</feature>
<dbReference type="RefSeq" id="WP_346052847.1">
    <property type="nucleotide sequence ID" value="NZ_JAYGII010000038.1"/>
</dbReference>
<feature type="region of interest" description="Disordered" evidence="1">
    <location>
        <begin position="124"/>
        <end position="143"/>
    </location>
</feature>
<dbReference type="Pfam" id="PF01370">
    <property type="entry name" value="Epimerase"/>
    <property type="match status" value="1"/>
</dbReference>
<evidence type="ECO:0000256" key="1">
    <source>
        <dbReference type="SAM" id="MobiDB-lite"/>
    </source>
</evidence>
<dbReference type="SUPFAM" id="SSF51735">
    <property type="entry name" value="NAD(P)-binding Rossmann-fold domains"/>
    <property type="match status" value="1"/>
</dbReference>
<dbReference type="GO" id="GO:0004029">
    <property type="term" value="F:aldehyde dehydrogenase (NAD+) activity"/>
    <property type="evidence" value="ECO:0007669"/>
    <property type="project" value="TreeGrafter"/>
</dbReference>
<dbReference type="InterPro" id="IPR051783">
    <property type="entry name" value="NAD(P)-dependent_oxidoreduct"/>
</dbReference>
<dbReference type="PANTHER" id="PTHR48079:SF6">
    <property type="entry name" value="NAD(P)-BINDING DOMAIN-CONTAINING PROTEIN-RELATED"/>
    <property type="match status" value="1"/>
</dbReference>
<dbReference type="EMBL" id="JAYGII010000038">
    <property type="protein sequence ID" value="MEA5446538.1"/>
    <property type="molecule type" value="Genomic_DNA"/>
</dbReference>
<dbReference type="Gene3D" id="3.40.50.720">
    <property type="entry name" value="NAD(P)-binding Rossmann-like Domain"/>
    <property type="match status" value="1"/>
</dbReference>
<feature type="domain" description="NAD-dependent epimerase/dehydratase" evidence="2">
    <location>
        <begin position="4"/>
        <end position="224"/>
    </location>
</feature>